<evidence type="ECO:0000256" key="2">
    <source>
        <dbReference type="ARBA" id="ARBA00022603"/>
    </source>
</evidence>
<comment type="similarity">
    <text evidence="1">Belongs to the methyltransferase superfamily.</text>
</comment>
<comment type="caution">
    <text evidence="5">The sequence shown here is derived from an EMBL/GenBank/DDBJ whole genome shotgun (WGS) entry which is preliminary data.</text>
</comment>
<keyword evidence="3" id="KW-0808">Transferase</keyword>
<reference evidence="5" key="1">
    <citation type="submission" date="2016-10" db="EMBL/GenBank/DDBJ databases">
        <authorList>
            <person name="Benchimol M."/>
            <person name="Almeida L.G."/>
            <person name="Vasconcelos A.T."/>
            <person name="Perreira-Neves A."/>
            <person name="Rosa I.A."/>
            <person name="Tasca T."/>
            <person name="Bogo M.R."/>
            <person name="de Souza W."/>
        </authorList>
    </citation>
    <scope>NUCLEOTIDE SEQUENCE [LARGE SCALE GENOMIC DNA]</scope>
    <source>
        <strain evidence="5">K</strain>
    </source>
</reference>
<gene>
    <name evidence="5" type="ORF">TRFO_19952</name>
</gene>
<dbReference type="GO" id="GO:0032259">
    <property type="term" value="P:methylation"/>
    <property type="evidence" value="ECO:0007669"/>
    <property type="project" value="UniProtKB-KW"/>
</dbReference>
<dbReference type="EMBL" id="MLAK01000604">
    <property type="protein sequence ID" value="OHT10721.1"/>
    <property type="molecule type" value="Genomic_DNA"/>
</dbReference>
<dbReference type="SUPFAM" id="SSF53335">
    <property type="entry name" value="S-adenosyl-L-methionine-dependent methyltransferases"/>
    <property type="match status" value="1"/>
</dbReference>
<dbReference type="GO" id="GO:0008757">
    <property type="term" value="F:S-adenosylmethionine-dependent methyltransferase activity"/>
    <property type="evidence" value="ECO:0007669"/>
    <property type="project" value="InterPro"/>
</dbReference>
<evidence type="ECO:0000313" key="5">
    <source>
        <dbReference type="EMBL" id="OHT10721.1"/>
    </source>
</evidence>
<name>A0A1J4KH89_9EUKA</name>
<dbReference type="GeneID" id="94835814"/>
<proteinExistence type="inferred from homology"/>
<dbReference type="Pfam" id="PF08241">
    <property type="entry name" value="Methyltransf_11"/>
    <property type="match status" value="1"/>
</dbReference>
<dbReference type="PANTHER" id="PTHR12176">
    <property type="entry name" value="SAM-DEPENDENT METHYLTRANSFERASE SUPERFAMILY PROTEIN"/>
    <property type="match status" value="1"/>
</dbReference>
<evidence type="ECO:0000313" key="6">
    <source>
        <dbReference type="Proteomes" id="UP000179807"/>
    </source>
</evidence>
<organism evidence="5 6">
    <name type="scientific">Tritrichomonas foetus</name>
    <dbReference type="NCBI Taxonomy" id="1144522"/>
    <lineage>
        <taxon>Eukaryota</taxon>
        <taxon>Metamonada</taxon>
        <taxon>Parabasalia</taxon>
        <taxon>Tritrichomonadida</taxon>
        <taxon>Tritrichomonadidae</taxon>
        <taxon>Tritrichomonas</taxon>
    </lineage>
</organism>
<evidence type="ECO:0000256" key="1">
    <source>
        <dbReference type="ARBA" id="ARBA00008361"/>
    </source>
</evidence>
<keyword evidence="2" id="KW-0489">Methyltransferase</keyword>
<dbReference type="Gene3D" id="3.40.50.150">
    <property type="entry name" value="Vaccinia Virus protein VP39"/>
    <property type="match status" value="1"/>
</dbReference>
<dbReference type="VEuPathDB" id="TrichDB:TRFO_19952"/>
<dbReference type="CDD" id="cd02440">
    <property type="entry name" value="AdoMet_MTases"/>
    <property type="match status" value="1"/>
</dbReference>
<keyword evidence="6" id="KW-1185">Reference proteome</keyword>
<accession>A0A1J4KH89</accession>
<dbReference type="AlphaFoldDB" id="A0A1J4KH89"/>
<dbReference type="InterPro" id="IPR013216">
    <property type="entry name" value="Methyltransf_11"/>
</dbReference>
<dbReference type="OrthoDB" id="411785at2759"/>
<evidence type="ECO:0000256" key="3">
    <source>
        <dbReference type="ARBA" id="ARBA00022679"/>
    </source>
</evidence>
<dbReference type="PANTHER" id="PTHR12176:SF80">
    <property type="entry name" value="EEF1A LYSINE METHYLTRANSFERASE 4"/>
    <property type="match status" value="1"/>
</dbReference>
<sequence>MSDFEAPDNSLYAVPKWWDGEFKKCKKNDIYEWYTGSDDPDFIEMLCKSIPSLDSHILHLGCGISRIQETLFDHGYKNITNCDVSPSCIQLMSESDTRGMKWEIVNLLEKFPYDDSSFDFELDKATLDALITEKADKWTLDEEALEISEKYFSEIHRVLKPGGVFVQITFGQPHFRKRLFERDIYNWTVDVITIEPKKSFHFFMYICKKNQ</sequence>
<dbReference type="RefSeq" id="XP_068363857.1">
    <property type="nucleotide sequence ID" value="XM_068501110.1"/>
</dbReference>
<evidence type="ECO:0000259" key="4">
    <source>
        <dbReference type="Pfam" id="PF08241"/>
    </source>
</evidence>
<feature type="domain" description="Methyltransferase type 11" evidence="4">
    <location>
        <begin position="58"/>
        <end position="166"/>
    </location>
</feature>
<dbReference type="InterPro" id="IPR029063">
    <property type="entry name" value="SAM-dependent_MTases_sf"/>
</dbReference>
<protein>
    <submittedName>
        <fullName evidence="5">Endothelin-converting enzyme 2-like protein</fullName>
    </submittedName>
</protein>
<dbReference type="InterPro" id="IPR051419">
    <property type="entry name" value="Lys/N-term_MeTrsfase_sf"/>
</dbReference>
<dbReference type="Proteomes" id="UP000179807">
    <property type="component" value="Unassembled WGS sequence"/>
</dbReference>